<keyword evidence="1" id="KW-0134">Cell wall</keyword>
<dbReference type="InterPro" id="IPR019931">
    <property type="entry name" value="LPXTG_anchor"/>
</dbReference>
<evidence type="ECO:0000256" key="1">
    <source>
        <dbReference type="ARBA" id="ARBA00022512"/>
    </source>
</evidence>
<dbReference type="Pfam" id="PF17965">
    <property type="entry name" value="MucBP_2"/>
    <property type="match status" value="2"/>
</dbReference>
<evidence type="ECO:0000256" key="5">
    <source>
        <dbReference type="SAM" id="MobiDB-lite"/>
    </source>
</evidence>
<evidence type="ECO:0000313" key="7">
    <source>
        <dbReference type="EMBL" id="MEY8662495.1"/>
    </source>
</evidence>
<feature type="compositionally biased region" description="Polar residues" evidence="5">
    <location>
        <begin position="407"/>
        <end position="420"/>
    </location>
</feature>
<evidence type="ECO:0000259" key="6">
    <source>
        <dbReference type="PROSITE" id="PS50847"/>
    </source>
</evidence>
<gene>
    <name evidence="7" type="ORF">AALT52_06300</name>
</gene>
<accession>A0ABV4DPU3</accession>
<dbReference type="Gene3D" id="2.60.40.4300">
    <property type="match status" value="2"/>
</dbReference>
<protein>
    <submittedName>
        <fullName evidence="7">LPXTG cell wall anchor domain-containing protein</fullName>
    </submittedName>
</protein>
<feature type="non-terminal residue" evidence="7">
    <location>
        <position position="1"/>
    </location>
</feature>
<keyword evidence="2" id="KW-0964">Secreted</keyword>
<evidence type="ECO:0000313" key="8">
    <source>
        <dbReference type="Proteomes" id="UP001565236"/>
    </source>
</evidence>
<feature type="domain" description="Gram-positive cocci surface proteins LPxTG" evidence="6">
    <location>
        <begin position="433"/>
        <end position="472"/>
    </location>
</feature>
<sequence length="477" mass="52565">YTGDLQKLTYTVIDSDGTEQTLVDKAELATGESLSALPAEVEKRYSEIIKAYEAQGYLVDSQDPLPVNFDDDSEHDQNVVIRLIHGKKQEAGASKVVTQTITYVYGNGPQKGQTAAQTYTKEYRFTSIDTVDAVTDKVLATEWSPAQTTEVVESPEVTGYVADLKQVASQSLTYDANDIVATVVYTAGTQTVKVHYIDAYGVETTPTAGKELEAQLQTLTGDANASYTNTLWDFEKVGYELIEAQPEALKGTFDEDPSVTQDYYVYLTHGVKKVIGEPHIITDTVNYIYNNGPNKGRPVFPPTVIEKVFVPVYTIDRVTGETIATMWSGDGKIPSHTSPSVTGYTPDKEMIAERILSPERGNQIQTIYYSLDQVLSEEKEETVIEKVSLPKNITPIEDRREQKHSDLQSGTLSKQTSTNDRAMVEIDEKVDELPQTGASSDTVAMMLGLSILSGTAFLGLGTRKKKSREEDEKADLE</sequence>
<dbReference type="NCBIfam" id="TIGR01167">
    <property type="entry name" value="LPXTG_anchor"/>
    <property type="match status" value="1"/>
</dbReference>
<dbReference type="RefSeq" id="WP_369942095.1">
    <property type="nucleotide sequence ID" value="NZ_JBCLUF010000019.1"/>
</dbReference>
<feature type="compositionally biased region" description="Basic and acidic residues" evidence="5">
    <location>
        <begin position="396"/>
        <end position="406"/>
    </location>
</feature>
<dbReference type="InterPro" id="IPR041558">
    <property type="entry name" value="MucBP_2"/>
</dbReference>
<dbReference type="Pfam" id="PF17966">
    <property type="entry name" value="Muc_B2"/>
    <property type="match status" value="2"/>
</dbReference>
<dbReference type="Pfam" id="PF00746">
    <property type="entry name" value="Gram_pos_anchor"/>
    <property type="match status" value="1"/>
</dbReference>
<keyword evidence="8" id="KW-1185">Reference proteome</keyword>
<dbReference type="Gene3D" id="3.10.20.470">
    <property type="match status" value="2"/>
</dbReference>
<evidence type="ECO:0000256" key="4">
    <source>
        <dbReference type="ARBA" id="ARBA00023088"/>
    </source>
</evidence>
<proteinExistence type="predicted"/>
<name>A0ABV4DPU3_9LACO</name>
<dbReference type="Proteomes" id="UP001565236">
    <property type="component" value="Unassembled WGS sequence"/>
</dbReference>
<keyword evidence="3" id="KW-0732">Signal</keyword>
<organism evidence="7 8">
    <name type="scientific">Ligilactobacillus faecis</name>
    <dbReference type="NCBI Taxonomy" id="762833"/>
    <lineage>
        <taxon>Bacteria</taxon>
        <taxon>Bacillati</taxon>
        <taxon>Bacillota</taxon>
        <taxon>Bacilli</taxon>
        <taxon>Lactobacillales</taxon>
        <taxon>Lactobacillaceae</taxon>
        <taxon>Ligilactobacillus</taxon>
    </lineage>
</organism>
<dbReference type="EMBL" id="JBCLUF010000019">
    <property type="protein sequence ID" value="MEY8662495.1"/>
    <property type="molecule type" value="Genomic_DNA"/>
</dbReference>
<feature type="region of interest" description="Disordered" evidence="5">
    <location>
        <begin position="395"/>
        <end position="421"/>
    </location>
</feature>
<keyword evidence="4" id="KW-0572">Peptidoglycan-anchor</keyword>
<reference evidence="7 8" key="1">
    <citation type="submission" date="2024-03" db="EMBL/GenBank/DDBJ databases">
        <title>Mouse gut bacterial collection (mGBC) of GemPharmatech.</title>
        <authorList>
            <person name="He Y."/>
            <person name="Dong L."/>
            <person name="Wu D."/>
            <person name="Gao X."/>
            <person name="Lin Z."/>
        </authorList>
    </citation>
    <scope>NUCLEOTIDE SEQUENCE [LARGE SCALE GENOMIC DNA]</scope>
    <source>
        <strain evidence="7 8">15-30</strain>
    </source>
</reference>
<dbReference type="InterPro" id="IPR041495">
    <property type="entry name" value="Mub_B2"/>
</dbReference>
<dbReference type="PROSITE" id="PS50847">
    <property type="entry name" value="GRAM_POS_ANCHORING"/>
    <property type="match status" value="1"/>
</dbReference>
<comment type="caution">
    <text evidence="7">The sequence shown here is derived from an EMBL/GenBank/DDBJ whole genome shotgun (WGS) entry which is preliminary data.</text>
</comment>
<evidence type="ECO:0000256" key="2">
    <source>
        <dbReference type="ARBA" id="ARBA00022525"/>
    </source>
</evidence>
<evidence type="ECO:0000256" key="3">
    <source>
        <dbReference type="ARBA" id="ARBA00022729"/>
    </source>
</evidence>